<evidence type="ECO:0000313" key="3">
    <source>
        <dbReference type="EMBL" id="KAK7708251.1"/>
    </source>
</evidence>
<evidence type="ECO:0000259" key="2">
    <source>
        <dbReference type="PROSITE" id="PS50097"/>
    </source>
</evidence>
<keyword evidence="4" id="KW-1185">Reference proteome</keyword>
<sequence>MSCLQSPTADVDAHVDDDPSVLVRRSQSEFRLLETGEFSDFTIVCGDRDWKVHKAILSKVPYFNATVGGGFKVRMQPSSLHKKSGVVKADAATTLQETVKEKITIEEFFEPFEIQWLLSYIYFPYFDPESARLDTTSKSYLETCVRLWQLGDYFQVESMAELAKDKLNAGCSRWRRCSRTVDTATHGTPFIVDLESAVRQAWREDLASGPLRAVLTGLCIDFAPYVRRHQSFFTLLQEFPQFAVTFSQRALGSITSSLSLPKSTPVMEPPAPFSTDFHALDSSGFYPVVGLHPLSAKPSRALDHTRSPATKKRIPSRKSIAHLSRPRSGEASE</sequence>
<dbReference type="Pfam" id="PF00651">
    <property type="entry name" value="BTB"/>
    <property type="match status" value="1"/>
</dbReference>
<protein>
    <recommendedName>
        <fullName evidence="2">BTB domain-containing protein</fullName>
    </recommendedName>
</protein>
<reference evidence="3 4" key="1">
    <citation type="submission" date="2024-02" db="EMBL/GenBank/DDBJ databases">
        <title>De novo assembly and annotation of 12 fungi associated with fruit tree decline syndrome in Ontario, Canada.</title>
        <authorList>
            <person name="Sulman M."/>
            <person name="Ellouze W."/>
            <person name="Ilyukhin E."/>
        </authorList>
    </citation>
    <scope>NUCLEOTIDE SEQUENCE [LARGE SCALE GENOMIC DNA]</scope>
    <source>
        <strain evidence="3 4">M169</strain>
    </source>
</reference>
<evidence type="ECO:0000256" key="1">
    <source>
        <dbReference type="SAM" id="MobiDB-lite"/>
    </source>
</evidence>
<gene>
    <name evidence="3" type="ORF">SLS63_013548</name>
</gene>
<feature type="domain" description="BTB" evidence="2">
    <location>
        <begin position="39"/>
        <end position="122"/>
    </location>
</feature>
<comment type="caution">
    <text evidence="3">The sequence shown here is derived from an EMBL/GenBank/DDBJ whole genome shotgun (WGS) entry which is preliminary data.</text>
</comment>
<dbReference type="PROSITE" id="PS50097">
    <property type="entry name" value="BTB"/>
    <property type="match status" value="1"/>
</dbReference>
<dbReference type="Gene3D" id="3.30.710.10">
    <property type="entry name" value="Potassium Channel Kv1.1, Chain A"/>
    <property type="match status" value="1"/>
</dbReference>
<proteinExistence type="predicted"/>
<dbReference type="SMART" id="SM00225">
    <property type="entry name" value="BTB"/>
    <property type="match status" value="1"/>
</dbReference>
<dbReference type="InterPro" id="IPR011333">
    <property type="entry name" value="SKP1/BTB/POZ_sf"/>
</dbReference>
<organism evidence="3 4">
    <name type="scientific">Diaporthe eres</name>
    <name type="common">Phomopsis oblonga</name>
    <dbReference type="NCBI Taxonomy" id="83184"/>
    <lineage>
        <taxon>Eukaryota</taxon>
        <taxon>Fungi</taxon>
        <taxon>Dikarya</taxon>
        <taxon>Ascomycota</taxon>
        <taxon>Pezizomycotina</taxon>
        <taxon>Sordariomycetes</taxon>
        <taxon>Sordariomycetidae</taxon>
        <taxon>Diaporthales</taxon>
        <taxon>Diaporthaceae</taxon>
        <taxon>Diaporthe</taxon>
        <taxon>Diaporthe eres species complex</taxon>
    </lineage>
</organism>
<feature type="region of interest" description="Disordered" evidence="1">
    <location>
        <begin position="297"/>
        <end position="333"/>
    </location>
</feature>
<accession>A0ABR1NN71</accession>
<dbReference type="InterPro" id="IPR000210">
    <property type="entry name" value="BTB/POZ_dom"/>
</dbReference>
<evidence type="ECO:0000313" key="4">
    <source>
        <dbReference type="Proteomes" id="UP001430848"/>
    </source>
</evidence>
<name>A0ABR1NN71_DIAER</name>
<dbReference type="EMBL" id="JAKNSF020000189">
    <property type="protein sequence ID" value="KAK7708251.1"/>
    <property type="molecule type" value="Genomic_DNA"/>
</dbReference>
<feature type="compositionally biased region" description="Basic residues" evidence="1">
    <location>
        <begin position="309"/>
        <end position="320"/>
    </location>
</feature>
<dbReference type="Proteomes" id="UP001430848">
    <property type="component" value="Unassembled WGS sequence"/>
</dbReference>
<dbReference type="SUPFAM" id="SSF54695">
    <property type="entry name" value="POZ domain"/>
    <property type="match status" value="1"/>
</dbReference>